<evidence type="ECO:0000313" key="1">
    <source>
        <dbReference type="EMBL" id="GEO07647.1"/>
    </source>
</evidence>
<comment type="caution">
    <text evidence="1">The sequence shown here is derived from an EMBL/GenBank/DDBJ whole genome shotgun (WGS) entry which is preliminary data.</text>
</comment>
<reference evidence="1 2" key="1">
    <citation type="submission" date="2019-07" db="EMBL/GenBank/DDBJ databases">
        <title>Whole genome shotgun sequence of Segetibacter aerophilus NBRC 106135.</title>
        <authorList>
            <person name="Hosoyama A."/>
            <person name="Uohara A."/>
            <person name="Ohji S."/>
            <person name="Ichikawa N."/>
        </authorList>
    </citation>
    <scope>NUCLEOTIDE SEQUENCE [LARGE SCALE GENOMIC DNA]</scope>
    <source>
        <strain evidence="1 2">NBRC 106135</strain>
    </source>
</reference>
<keyword evidence="2" id="KW-1185">Reference proteome</keyword>
<dbReference type="AlphaFoldDB" id="A0A512B778"/>
<name>A0A512B778_9BACT</name>
<accession>A0A512B778</accession>
<dbReference type="OrthoDB" id="9803638at2"/>
<dbReference type="EMBL" id="BJYT01000001">
    <property type="protein sequence ID" value="GEO07647.1"/>
    <property type="molecule type" value="Genomic_DNA"/>
</dbReference>
<gene>
    <name evidence="1" type="ORF">SAE01_01430</name>
</gene>
<proteinExistence type="predicted"/>
<dbReference type="Proteomes" id="UP000321513">
    <property type="component" value="Unassembled WGS sequence"/>
</dbReference>
<evidence type="ECO:0000313" key="2">
    <source>
        <dbReference type="Proteomes" id="UP000321513"/>
    </source>
</evidence>
<protein>
    <submittedName>
        <fullName evidence="1">Uncharacterized protein</fullName>
    </submittedName>
</protein>
<dbReference type="RefSeq" id="WP_147201610.1">
    <property type="nucleotide sequence ID" value="NZ_BJYT01000001.1"/>
</dbReference>
<sequence>MDAITILKNESNNHRVMQIDLDLLGQNDEQLEDVYDIIAIELRRNEETIPWDKAKQQLLDEGKL</sequence>
<organism evidence="1 2">
    <name type="scientific">Segetibacter aerophilus</name>
    <dbReference type="NCBI Taxonomy" id="670293"/>
    <lineage>
        <taxon>Bacteria</taxon>
        <taxon>Pseudomonadati</taxon>
        <taxon>Bacteroidota</taxon>
        <taxon>Chitinophagia</taxon>
        <taxon>Chitinophagales</taxon>
        <taxon>Chitinophagaceae</taxon>
        <taxon>Segetibacter</taxon>
    </lineage>
</organism>